<dbReference type="EC" id="2.7.13.3" evidence="3"/>
<dbReference type="SMART" id="SM00065">
    <property type="entry name" value="GAF"/>
    <property type="match status" value="1"/>
</dbReference>
<dbReference type="Gene3D" id="1.10.510.10">
    <property type="entry name" value="Transferase(Phosphotransferase) domain 1"/>
    <property type="match status" value="1"/>
</dbReference>
<dbReference type="Gene3D" id="3.40.50.300">
    <property type="entry name" value="P-loop containing nucleotide triphosphate hydrolases"/>
    <property type="match status" value="1"/>
</dbReference>
<keyword evidence="5" id="KW-0808">Transferase</keyword>
<comment type="similarity">
    <text evidence="2">In the N-terminal section; belongs to the phytochrome family.</text>
</comment>
<dbReference type="InterPro" id="IPR011009">
    <property type="entry name" value="Kinase-like_dom_sf"/>
</dbReference>
<evidence type="ECO:0000256" key="9">
    <source>
        <dbReference type="PROSITE-ProRule" id="PRU00169"/>
    </source>
</evidence>
<dbReference type="InterPro" id="IPR053159">
    <property type="entry name" value="Hybrid_Histidine_Kinase"/>
</dbReference>
<dbReference type="SUPFAM" id="SSF47384">
    <property type="entry name" value="Homodimeric domain of signal transducing histidine kinase"/>
    <property type="match status" value="1"/>
</dbReference>
<dbReference type="InterPro" id="IPR003661">
    <property type="entry name" value="HisK_dim/P_dom"/>
</dbReference>
<dbReference type="InterPro" id="IPR011006">
    <property type="entry name" value="CheY-like_superfamily"/>
</dbReference>
<feature type="domain" description="Protein kinase" evidence="11">
    <location>
        <begin position="7"/>
        <end position="274"/>
    </location>
</feature>
<dbReference type="FunFam" id="3.30.565.10:FF:000010">
    <property type="entry name" value="Sensor histidine kinase RcsC"/>
    <property type="match status" value="1"/>
</dbReference>
<comment type="catalytic activity">
    <reaction evidence="1">
        <text>ATP + protein L-histidine = ADP + protein N-phospho-L-histidine.</text>
        <dbReference type="EC" id="2.7.13.3"/>
    </reaction>
</comment>
<dbReference type="GO" id="GO:0004674">
    <property type="term" value="F:protein serine/threonine kinase activity"/>
    <property type="evidence" value="ECO:0007669"/>
    <property type="project" value="UniProtKB-KW"/>
</dbReference>
<keyword evidence="6 14" id="KW-0418">Kinase</keyword>
<dbReference type="InterPro" id="IPR004358">
    <property type="entry name" value="Sig_transdc_His_kin-like_C"/>
</dbReference>
<dbReference type="InterPro" id="IPR003018">
    <property type="entry name" value="GAF"/>
</dbReference>
<evidence type="ECO:0000256" key="7">
    <source>
        <dbReference type="ARBA" id="ARBA00023012"/>
    </source>
</evidence>
<evidence type="ECO:0000256" key="8">
    <source>
        <dbReference type="ARBA" id="ARBA00074306"/>
    </source>
</evidence>
<dbReference type="Gene3D" id="3.30.450.40">
    <property type="match status" value="1"/>
</dbReference>
<dbReference type="Proteomes" id="UP000271624">
    <property type="component" value="Unassembled WGS sequence"/>
</dbReference>
<dbReference type="SUPFAM" id="SSF52540">
    <property type="entry name" value="P-loop containing nucleoside triphosphate hydrolases"/>
    <property type="match status" value="1"/>
</dbReference>
<evidence type="ECO:0000259" key="11">
    <source>
        <dbReference type="PROSITE" id="PS50011"/>
    </source>
</evidence>
<dbReference type="Pfam" id="PF01590">
    <property type="entry name" value="GAF"/>
    <property type="match status" value="1"/>
</dbReference>
<feature type="domain" description="Response regulatory" evidence="13">
    <location>
        <begin position="1770"/>
        <end position="1886"/>
    </location>
</feature>
<dbReference type="PANTHER" id="PTHR43642">
    <property type="entry name" value="HYBRID SIGNAL TRANSDUCTION HISTIDINE KINASE G"/>
    <property type="match status" value="1"/>
</dbReference>
<dbReference type="Pfam" id="PF13191">
    <property type="entry name" value="AAA_16"/>
    <property type="match status" value="1"/>
</dbReference>
<evidence type="ECO:0000256" key="4">
    <source>
        <dbReference type="ARBA" id="ARBA00022553"/>
    </source>
</evidence>
<dbReference type="SMART" id="SM00388">
    <property type="entry name" value="HisKA"/>
    <property type="match status" value="1"/>
</dbReference>
<dbReference type="Gene3D" id="1.10.287.130">
    <property type="match status" value="1"/>
</dbReference>
<keyword evidence="10" id="KW-0175">Coiled coil</keyword>
<reference evidence="14" key="1">
    <citation type="submission" date="2018-12" db="EMBL/GenBank/DDBJ databases">
        <authorList>
            <person name="Will S."/>
            <person name="Neumann-Schaal M."/>
            <person name="Henke P."/>
        </authorList>
    </citation>
    <scope>NUCLEOTIDE SEQUENCE</scope>
    <source>
        <strain evidence="14">PCC 7102</strain>
    </source>
</reference>
<dbReference type="SMART" id="SM00448">
    <property type="entry name" value="REC"/>
    <property type="match status" value="1"/>
</dbReference>
<dbReference type="InterPro" id="IPR000719">
    <property type="entry name" value="Prot_kinase_dom"/>
</dbReference>
<dbReference type="SUPFAM" id="SSF52172">
    <property type="entry name" value="CheY-like"/>
    <property type="match status" value="1"/>
</dbReference>
<dbReference type="InterPro" id="IPR008271">
    <property type="entry name" value="Ser/Thr_kinase_AS"/>
</dbReference>
<evidence type="ECO:0000313" key="14">
    <source>
        <dbReference type="EMBL" id="RUT09695.1"/>
    </source>
</evidence>
<protein>
    <recommendedName>
        <fullName evidence="8">Circadian input-output histidine kinase CikA</fullName>
        <ecNumber evidence="3">2.7.13.3</ecNumber>
    </recommendedName>
</protein>
<dbReference type="GO" id="GO:0000155">
    <property type="term" value="F:phosphorelay sensor kinase activity"/>
    <property type="evidence" value="ECO:0007669"/>
    <property type="project" value="InterPro"/>
</dbReference>
<dbReference type="CDD" id="cd14014">
    <property type="entry name" value="STKc_PknB_like"/>
    <property type="match status" value="1"/>
</dbReference>
<dbReference type="InterPro" id="IPR036097">
    <property type="entry name" value="HisK_dim/P_sf"/>
</dbReference>
<dbReference type="SUPFAM" id="SSF56112">
    <property type="entry name" value="Protein kinase-like (PK-like)"/>
    <property type="match status" value="1"/>
</dbReference>
<evidence type="ECO:0000313" key="15">
    <source>
        <dbReference type="Proteomes" id="UP000271624"/>
    </source>
</evidence>
<dbReference type="CDD" id="cd00082">
    <property type="entry name" value="HisKA"/>
    <property type="match status" value="1"/>
</dbReference>
<sequence>MFSIPGYKINEQIYARSKTVVYRAERTVDKELVIIKTLSAYYPNVKDIAQIKQEYMVVKDLNNEGVVKCINLVEYNHGIALILEDFGGKSLEEVINSCNIELPLFLRIGIQLVEAIGYLHQNHIIHKDIKPENIIINLETEIVKITDFGIATYLENETDKVNHVNVIEGTLAYISPEQTGRMNRNIDYRTDFYSLGITFYELLTKQLPYSTSDSIELIHCHIAKIPQAPHQVNPNVSPVISNIVMKLIAKTAEERYQSAWGIKADLETCLHQLTSTGHIDDFPLAKQDFSDKFQIPQKLYGRENDIAILMAAFERVSQGQTEIMLVAGYSGIGKSALVSEVHKPIIRERGYFLTGKFDQFKRNIPYSVLIQAFQDLIRQLLTEDESSLAAIKAEILEGVGNSGQIIIDVIPEVELIIGKQAPISILEPTESRNRFHHVFKQFIHVFTKKEHPLVIFLDDLQWADTASLSLLKLLVTDPDSQYLLIIGAYRDNEVNATHPLMATLNEIRQYSEKLDTITLYPLNINNIIELVADTLHESREKVKTLAQLLEAKTNGNPFFLNQLFSSLYQEKLLSFNLGVTKSEWQWDIEQIEATDITDNVVDLMIGKIQKLDANTQNILKLAACIGNKFDFSTLAIVYAQTFRETADCLWTAFQSGLILPLSNAYKIPLFVDNLDNLTISYKFLHDRVQQAAYALIPDVSKKEVHLQIGRQLLNKSQQHEIEENIFEIVNHLNIGADLIFSEVEKYQLVNLNLIAGQKAKASTAYYAAAKYLKTALSLLTLNSWDCQYELTYSVYLAAIEVEYLNTNYLDSKALIDVAIAKSKTVLQKAAIYKQKIHFYTSQSDLTTAIHAGLEALEILGNPIPTQLEQLRAELSFEIKQIAALVDLPFMNDAIKTAVVEILVTIIPPVYFSKPELLVPVILSLVNLSVNYGNAAESAYGYCLYGLLLCGMYNDFDSGYEFGCLSLKIVEKFPQHAIKCQVHKVFASHIQPWKEPLRNSANNFSVAIQLGLETGNFEYLSYGSAEYCLYLFFQGENLEVVNQKFYEYEELLVNLKQELGSFYIKIGRQAVLNLTGNTSNPKVLTGESFDEVAMLPLIVKANYKMLIFCFYLFKLILAYLFQDYKQALDNAVNSFAHLDGVVGTIFGAEYNFYYSLALLAQCSNISEAEKQQSISQVIANQKIMQNWANHAPSNYQHKYDLVEAEKARVLEEILTAMNFYDKAIQGAALQKYLHEEALASELAAKFYLAIKKEKVAWAYLTDAHYYYLRWGAKAKVKQLESEYPKLAEKSNVRTSKDTTSIKTTNYNLDTLDLQTVIKASQTLSSEIELTKLLGRMMNIAVENAGARNGLFILEQDDKLLIEASVNVDKNEITLQQSIPVEASNLLPLSVINYVVRTRENVLLTNASQSGIFTNDTYIKGKPSLSILCIPIVNQGKFIGILYLENNLADGAFTPDRLEILNLLCAQVAISLENALLLEKLTVAKTQLEDYSRTLEIKVEERTQELKQAKELADVANQAKSEFVSNMSHELRTPLNGILGYAHILKQNVSILKDTSLINKQMEGLNVIEECGSHLLTLINDILDISKIEAGKIELDLNNFDFADLIQGIVNLIRLRAEQKGISFVYQPSYPLPTIIRTDAKRLRQILINLLSNAVKFTDKGSVIFKVCIINDRIRFQVEDTGIGMAPEHIEKIFLPFEQVSSQRHVIEGTGLGLTISQKIAQLMGGNINVKSTLNQGSVFWVDLDLPQVAEAIAQNQKNKSNIVGYEGKQRKILIVDDKWANRGVLAGLLSPLGFDINEAENGLDCINRAVEFQPDCIFMDLVMPIMDGFEATRRLRKHSETQNTVIIATSASVFDNSKSHSYQAGCNDFLAKPIDSEALFEALQIHLGLEWVYQEREQQSLHSHSHSHVNESVTIVPPPIEKLTVLLDLATRGNVPAILEQVALIESMEGDFIPFTTLVRGFAKGFQVKNIRDLVLKFLPTNQ</sequence>
<evidence type="ECO:0000259" key="13">
    <source>
        <dbReference type="PROSITE" id="PS50110"/>
    </source>
</evidence>
<dbReference type="InterPro" id="IPR001789">
    <property type="entry name" value="Sig_transdc_resp-reg_receiver"/>
</dbReference>
<feature type="coiled-coil region" evidence="10">
    <location>
        <begin position="1490"/>
        <end position="1517"/>
    </location>
</feature>
<feature type="modified residue" description="4-aspartylphosphate" evidence="9">
    <location>
        <position position="1819"/>
    </location>
</feature>
<dbReference type="PANTHER" id="PTHR43642:SF1">
    <property type="entry name" value="HYBRID SIGNAL TRANSDUCTION HISTIDINE KINASE G"/>
    <property type="match status" value="1"/>
</dbReference>
<reference evidence="14" key="2">
    <citation type="journal article" date="2019" name="Genome Biol. Evol.">
        <title>Day and night: Metabolic profiles and evolutionary relationships of six axenic non-marine cyanobacteria.</title>
        <authorList>
            <person name="Will S.E."/>
            <person name="Henke P."/>
            <person name="Boedeker C."/>
            <person name="Huang S."/>
            <person name="Brinkmann H."/>
            <person name="Rohde M."/>
            <person name="Jarek M."/>
            <person name="Friedl T."/>
            <person name="Seufert S."/>
            <person name="Schumacher M."/>
            <person name="Overmann J."/>
            <person name="Neumann-Schaal M."/>
            <person name="Petersen J."/>
        </authorList>
    </citation>
    <scope>NUCLEOTIDE SEQUENCE [LARGE SCALE GENOMIC DNA]</scope>
    <source>
        <strain evidence="14">PCC 7102</strain>
    </source>
</reference>
<dbReference type="InterPro" id="IPR036890">
    <property type="entry name" value="HATPase_C_sf"/>
</dbReference>
<evidence type="ECO:0000256" key="6">
    <source>
        <dbReference type="ARBA" id="ARBA00022777"/>
    </source>
</evidence>
<dbReference type="Pfam" id="PF00072">
    <property type="entry name" value="Response_reg"/>
    <property type="match status" value="1"/>
</dbReference>
<evidence type="ECO:0000256" key="3">
    <source>
        <dbReference type="ARBA" id="ARBA00012438"/>
    </source>
</evidence>
<keyword evidence="4 9" id="KW-0597">Phosphoprotein</keyword>
<dbReference type="GO" id="GO:0005524">
    <property type="term" value="F:ATP binding"/>
    <property type="evidence" value="ECO:0007669"/>
    <property type="project" value="InterPro"/>
</dbReference>
<dbReference type="CDD" id="cd17546">
    <property type="entry name" value="REC_hyHK_CKI1_RcsC-like"/>
    <property type="match status" value="1"/>
</dbReference>
<evidence type="ECO:0000256" key="5">
    <source>
        <dbReference type="ARBA" id="ARBA00022679"/>
    </source>
</evidence>
<dbReference type="RefSeq" id="WP_127077988.1">
    <property type="nucleotide sequence ID" value="NZ_RSCL01000001.1"/>
</dbReference>
<gene>
    <name evidence="14" type="ORF">DSM106972_001900</name>
</gene>
<dbReference type="EMBL" id="RSCL01000001">
    <property type="protein sequence ID" value="RUT09695.1"/>
    <property type="molecule type" value="Genomic_DNA"/>
</dbReference>
<evidence type="ECO:0000256" key="10">
    <source>
        <dbReference type="SAM" id="Coils"/>
    </source>
</evidence>
<evidence type="ECO:0000259" key="12">
    <source>
        <dbReference type="PROSITE" id="PS50109"/>
    </source>
</evidence>
<keyword evidence="14" id="KW-0723">Serine/threonine-protein kinase</keyword>
<keyword evidence="15" id="KW-1185">Reference proteome</keyword>
<dbReference type="SUPFAM" id="SSF55781">
    <property type="entry name" value="GAF domain-like"/>
    <property type="match status" value="1"/>
</dbReference>
<dbReference type="Pfam" id="PF02518">
    <property type="entry name" value="HATPase_c"/>
    <property type="match status" value="1"/>
</dbReference>
<proteinExistence type="inferred from homology"/>
<evidence type="ECO:0000256" key="1">
    <source>
        <dbReference type="ARBA" id="ARBA00000085"/>
    </source>
</evidence>
<dbReference type="SUPFAM" id="SSF55874">
    <property type="entry name" value="ATPase domain of HSP90 chaperone/DNA topoisomerase II/histidine kinase"/>
    <property type="match status" value="1"/>
</dbReference>
<accession>A0A3S1CKV8</accession>
<dbReference type="InterPro" id="IPR041664">
    <property type="entry name" value="AAA_16"/>
</dbReference>
<dbReference type="CDD" id="cd16922">
    <property type="entry name" value="HATPase_EvgS-ArcB-TorS-like"/>
    <property type="match status" value="1"/>
</dbReference>
<dbReference type="OrthoDB" id="9801841at2"/>
<evidence type="ECO:0000256" key="2">
    <source>
        <dbReference type="ARBA" id="ARBA00006402"/>
    </source>
</evidence>
<dbReference type="PROSITE" id="PS50011">
    <property type="entry name" value="PROTEIN_KINASE_DOM"/>
    <property type="match status" value="1"/>
</dbReference>
<dbReference type="Gene3D" id="3.40.50.2300">
    <property type="match status" value="1"/>
</dbReference>
<dbReference type="PROSITE" id="PS50110">
    <property type="entry name" value="RESPONSE_REGULATORY"/>
    <property type="match status" value="1"/>
</dbReference>
<dbReference type="InterPro" id="IPR005467">
    <property type="entry name" value="His_kinase_dom"/>
</dbReference>
<comment type="caution">
    <text evidence="14">The sequence shown here is derived from an EMBL/GenBank/DDBJ whole genome shotgun (WGS) entry which is preliminary data.</text>
</comment>
<organism evidence="14 15">
    <name type="scientific">Dulcicalothrix desertica PCC 7102</name>
    <dbReference type="NCBI Taxonomy" id="232991"/>
    <lineage>
        <taxon>Bacteria</taxon>
        <taxon>Bacillati</taxon>
        <taxon>Cyanobacteriota</taxon>
        <taxon>Cyanophyceae</taxon>
        <taxon>Nostocales</taxon>
        <taxon>Calotrichaceae</taxon>
        <taxon>Dulcicalothrix</taxon>
    </lineage>
</organism>
<dbReference type="InterPro" id="IPR029016">
    <property type="entry name" value="GAF-like_dom_sf"/>
</dbReference>
<dbReference type="PRINTS" id="PR00344">
    <property type="entry name" value="BCTRLSENSOR"/>
</dbReference>
<keyword evidence="7" id="KW-0902">Two-component regulatory system</keyword>
<dbReference type="SMART" id="SM00220">
    <property type="entry name" value="S_TKc"/>
    <property type="match status" value="1"/>
</dbReference>
<dbReference type="Pfam" id="PF00512">
    <property type="entry name" value="HisKA"/>
    <property type="match status" value="1"/>
</dbReference>
<dbReference type="PROSITE" id="PS50109">
    <property type="entry name" value="HIS_KIN"/>
    <property type="match status" value="1"/>
</dbReference>
<dbReference type="InterPro" id="IPR003594">
    <property type="entry name" value="HATPase_dom"/>
</dbReference>
<dbReference type="Gene3D" id="3.30.565.10">
    <property type="entry name" value="Histidine kinase-like ATPase, C-terminal domain"/>
    <property type="match status" value="1"/>
</dbReference>
<dbReference type="InterPro" id="IPR027417">
    <property type="entry name" value="P-loop_NTPase"/>
</dbReference>
<name>A0A3S1CKV8_9CYAN</name>
<dbReference type="Pfam" id="PF00069">
    <property type="entry name" value="Pkinase"/>
    <property type="match status" value="1"/>
</dbReference>
<dbReference type="PROSITE" id="PS00108">
    <property type="entry name" value="PROTEIN_KINASE_ST"/>
    <property type="match status" value="1"/>
</dbReference>
<dbReference type="SMART" id="SM00387">
    <property type="entry name" value="HATPase_c"/>
    <property type="match status" value="1"/>
</dbReference>
<feature type="domain" description="Histidine kinase" evidence="12">
    <location>
        <begin position="1524"/>
        <end position="1746"/>
    </location>
</feature>